<dbReference type="Pfam" id="PF01569">
    <property type="entry name" value="PAP2"/>
    <property type="match status" value="1"/>
</dbReference>
<feature type="domain" description="Phosphatidic acid phosphatase type 2/haloperoxidase" evidence="2">
    <location>
        <begin position="14"/>
        <end position="92"/>
    </location>
</feature>
<dbReference type="InterPro" id="IPR000326">
    <property type="entry name" value="PAP2/HPO"/>
</dbReference>
<dbReference type="SUPFAM" id="SSF48317">
    <property type="entry name" value="Acid phosphatase/Vanadium-dependent haloperoxidase"/>
    <property type="match status" value="1"/>
</dbReference>
<dbReference type="InterPro" id="IPR036938">
    <property type="entry name" value="PAP2/HPO_sf"/>
</dbReference>
<dbReference type="PANTHER" id="PTHR14969">
    <property type="entry name" value="SPHINGOSINE-1-PHOSPHATE PHOSPHOHYDROLASE"/>
    <property type="match status" value="1"/>
</dbReference>
<dbReference type="Gene3D" id="1.20.144.10">
    <property type="entry name" value="Phosphatidic acid phosphatase type 2/haloperoxidase"/>
    <property type="match status" value="1"/>
</dbReference>
<organism evidence="3 4">
    <name type="scientific">Candidatus Andersenbacteria bacterium CG10_big_fil_rev_8_21_14_0_10_54_11</name>
    <dbReference type="NCBI Taxonomy" id="1974485"/>
    <lineage>
        <taxon>Bacteria</taxon>
        <taxon>Candidatus Anderseniibacteriota</taxon>
    </lineage>
</organism>
<comment type="caution">
    <text evidence="3">The sequence shown here is derived from an EMBL/GenBank/DDBJ whole genome shotgun (WGS) entry which is preliminary data.</text>
</comment>
<sequence length="130" mass="14252">MQLLAHLLPALARPSGHTTVAVALYGFITYYIVRHTASWYWKIQAASTGILIIAAVGFSRLYLGVHFLSDVLAGYLVGCAWLIAAVTLIEWQRSQHRLPPARPRRRAVAACTLAAAVGYRAMASTVLNKF</sequence>
<dbReference type="AlphaFoldDB" id="A0A2M6WY89"/>
<dbReference type="Proteomes" id="UP000230731">
    <property type="component" value="Unassembled WGS sequence"/>
</dbReference>
<evidence type="ECO:0000256" key="1">
    <source>
        <dbReference type="SAM" id="Phobius"/>
    </source>
</evidence>
<protein>
    <recommendedName>
        <fullName evidence="2">Phosphatidic acid phosphatase type 2/haloperoxidase domain-containing protein</fullName>
    </recommendedName>
</protein>
<gene>
    <name evidence="3" type="ORF">COT71_04465</name>
</gene>
<reference evidence="4" key="1">
    <citation type="submission" date="2017-09" db="EMBL/GenBank/DDBJ databases">
        <title>Depth-based differentiation of microbial function through sediment-hosted aquifers and enrichment of novel symbionts in the deep terrestrial subsurface.</title>
        <authorList>
            <person name="Probst A.J."/>
            <person name="Ladd B."/>
            <person name="Jarett J.K."/>
            <person name="Geller-Mcgrath D.E."/>
            <person name="Sieber C.M.K."/>
            <person name="Emerson J.B."/>
            <person name="Anantharaman K."/>
            <person name="Thomas B.C."/>
            <person name="Malmstrom R."/>
            <person name="Stieglmeier M."/>
            <person name="Klingl A."/>
            <person name="Woyke T."/>
            <person name="Ryan C.M."/>
            <person name="Banfield J.F."/>
        </authorList>
    </citation>
    <scope>NUCLEOTIDE SEQUENCE [LARGE SCALE GENOMIC DNA]</scope>
</reference>
<keyword evidence="1" id="KW-0472">Membrane</keyword>
<keyword evidence="1" id="KW-1133">Transmembrane helix</keyword>
<name>A0A2M6WY89_9BACT</name>
<evidence type="ECO:0000313" key="3">
    <source>
        <dbReference type="EMBL" id="PIT97754.1"/>
    </source>
</evidence>
<dbReference type="PANTHER" id="PTHR14969:SF13">
    <property type="entry name" value="AT30094P"/>
    <property type="match status" value="1"/>
</dbReference>
<accession>A0A2M6WY89</accession>
<dbReference type="EMBL" id="PEZP01000048">
    <property type="protein sequence ID" value="PIT97754.1"/>
    <property type="molecule type" value="Genomic_DNA"/>
</dbReference>
<evidence type="ECO:0000259" key="2">
    <source>
        <dbReference type="Pfam" id="PF01569"/>
    </source>
</evidence>
<proteinExistence type="predicted"/>
<evidence type="ECO:0000313" key="4">
    <source>
        <dbReference type="Proteomes" id="UP000230731"/>
    </source>
</evidence>
<keyword evidence="1" id="KW-0812">Transmembrane</keyword>
<feature type="transmembrane region" description="Helical" evidence="1">
    <location>
        <begin position="15"/>
        <end position="33"/>
    </location>
</feature>
<feature type="transmembrane region" description="Helical" evidence="1">
    <location>
        <begin position="45"/>
        <end position="65"/>
    </location>
</feature>
<feature type="transmembrane region" description="Helical" evidence="1">
    <location>
        <begin position="71"/>
        <end position="91"/>
    </location>
</feature>